<dbReference type="PANTHER" id="PTHR45625">
    <property type="entry name" value="PEPTIDYL-PROLYL CIS-TRANS ISOMERASE-RELATED"/>
    <property type="match status" value="1"/>
</dbReference>
<dbReference type="EMBL" id="PHAO01000001">
    <property type="protein sequence ID" value="PKN03094.1"/>
    <property type="molecule type" value="Genomic_DNA"/>
</dbReference>
<evidence type="ECO:0000256" key="4">
    <source>
        <dbReference type="SAM" id="Phobius"/>
    </source>
</evidence>
<sequence length="208" mass="23009">MGVKEALGDNKKFLFLAFALLVVSVIIMFSLNSGLYSPTGPLTNNRGSYTQPRQFLQEGVDYSITIKVENIGDINIDLYEDKAPQNVNSLLFLISERYYEGLTFHKVIKDFVIQTGDAKGDGNGDPGYIVGLENTRENFSDYTVGMANASQFFIVLPNSDKSEFNGEYSVIGRVTSGFSVVDAISKAETNESYRPLNKIVINSIQITE</sequence>
<keyword evidence="4" id="KW-1133">Transmembrane helix</keyword>
<gene>
    <name evidence="6" type="ORF">CVU76_03695</name>
</gene>
<keyword evidence="2 3" id="KW-0413">Isomerase</keyword>
<keyword evidence="4" id="KW-0812">Transmembrane</keyword>
<comment type="function">
    <text evidence="3">PPIases accelerate the folding of proteins. It catalyzes the cis-trans isomerization of proline imidic peptide bonds in oligopeptides.</text>
</comment>
<keyword evidence="1 3" id="KW-0697">Rotamase</keyword>
<comment type="caution">
    <text evidence="6">The sequence shown here is derived from an EMBL/GenBank/DDBJ whole genome shotgun (WGS) entry which is preliminary data.</text>
</comment>
<reference evidence="6 7" key="1">
    <citation type="journal article" date="2017" name="ISME J.">
        <title>Potential for microbial H2 and metal transformations associated with novel bacteria and archaea in deep terrestrial subsurface sediments.</title>
        <authorList>
            <person name="Hernsdorf A.W."/>
            <person name="Amano Y."/>
            <person name="Miyakawa K."/>
            <person name="Ise K."/>
            <person name="Suzuki Y."/>
            <person name="Anantharaman K."/>
            <person name="Probst A."/>
            <person name="Burstein D."/>
            <person name="Thomas B.C."/>
            <person name="Banfield J.F."/>
        </authorList>
    </citation>
    <scope>NUCLEOTIDE SEQUENCE [LARGE SCALE GENOMIC DNA]</scope>
    <source>
        <strain evidence="6">HGW-Dojkabacteria-1</strain>
    </source>
</reference>
<protein>
    <recommendedName>
        <fullName evidence="3">Peptidyl-prolyl cis-trans isomerase</fullName>
        <shortName evidence="3">PPIase</shortName>
        <ecNumber evidence="3">5.2.1.8</ecNumber>
    </recommendedName>
</protein>
<dbReference type="Pfam" id="PF00160">
    <property type="entry name" value="Pro_isomerase"/>
    <property type="match status" value="1"/>
</dbReference>
<dbReference type="AlphaFoldDB" id="A0A2N2F4F7"/>
<dbReference type="PROSITE" id="PS50072">
    <property type="entry name" value="CSA_PPIASE_2"/>
    <property type="match status" value="1"/>
</dbReference>
<evidence type="ECO:0000256" key="1">
    <source>
        <dbReference type="ARBA" id="ARBA00023110"/>
    </source>
</evidence>
<dbReference type="EC" id="5.2.1.8" evidence="3"/>
<dbReference type="PANTHER" id="PTHR45625:SF4">
    <property type="entry name" value="PEPTIDYLPROLYL ISOMERASE DOMAIN AND WD REPEAT-CONTAINING PROTEIN 1"/>
    <property type="match status" value="1"/>
</dbReference>
<evidence type="ECO:0000256" key="3">
    <source>
        <dbReference type="RuleBase" id="RU363019"/>
    </source>
</evidence>
<evidence type="ECO:0000313" key="6">
    <source>
        <dbReference type="EMBL" id="PKN03094.1"/>
    </source>
</evidence>
<evidence type="ECO:0000256" key="2">
    <source>
        <dbReference type="ARBA" id="ARBA00023235"/>
    </source>
</evidence>
<feature type="transmembrane region" description="Helical" evidence="4">
    <location>
        <begin position="12"/>
        <end position="31"/>
    </location>
</feature>
<dbReference type="InterPro" id="IPR044666">
    <property type="entry name" value="Cyclophilin_A-like"/>
</dbReference>
<keyword evidence="4" id="KW-0472">Membrane</keyword>
<comment type="similarity">
    <text evidence="3">Belongs to the cyclophilin-type PPIase family.</text>
</comment>
<name>A0A2N2F4F7_9BACT</name>
<comment type="catalytic activity">
    <reaction evidence="3">
        <text>[protein]-peptidylproline (omega=180) = [protein]-peptidylproline (omega=0)</text>
        <dbReference type="Rhea" id="RHEA:16237"/>
        <dbReference type="Rhea" id="RHEA-COMP:10747"/>
        <dbReference type="Rhea" id="RHEA-COMP:10748"/>
        <dbReference type="ChEBI" id="CHEBI:83833"/>
        <dbReference type="ChEBI" id="CHEBI:83834"/>
        <dbReference type="EC" id="5.2.1.8"/>
    </reaction>
</comment>
<organism evidence="6 7">
    <name type="scientific">Candidatus Dojkabacteria bacterium HGW-Dojkabacteria-1</name>
    <dbReference type="NCBI Taxonomy" id="2013761"/>
    <lineage>
        <taxon>Bacteria</taxon>
        <taxon>Candidatus Dojkabacteria</taxon>
    </lineage>
</organism>
<dbReference type="Proteomes" id="UP000233417">
    <property type="component" value="Unassembled WGS sequence"/>
</dbReference>
<dbReference type="InterPro" id="IPR029000">
    <property type="entry name" value="Cyclophilin-like_dom_sf"/>
</dbReference>
<dbReference type="Gene3D" id="2.40.100.10">
    <property type="entry name" value="Cyclophilin-like"/>
    <property type="match status" value="1"/>
</dbReference>
<proteinExistence type="inferred from homology"/>
<dbReference type="PRINTS" id="PR00153">
    <property type="entry name" value="CSAPPISMRASE"/>
</dbReference>
<dbReference type="GO" id="GO:0003755">
    <property type="term" value="F:peptidyl-prolyl cis-trans isomerase activity"/>
    <property type="evidence" value="ECO:0007669"/>
    <property type="project" value="UniProtKB-UniRule"/>
</dbReference>
<evidence type="ECO:0000259" key="5">
    <source>
        <dbReference type="PROSITE" id="PS50072"/>
    </source>
</evidence>
<feature type="domain" description="PPIase cyclophilin-type" evidence="5">
    <location>
        <begin position="61"/>
        <end position="206"/>
    </location>
</feature>
<dbReference type="SUPFAM" id="SSF50891">
    <property type="entry name" value="Cyclophilin-like"/>
    <property type="match status" value="1"/>
</dbReference>
<dbReference type="InterPro" id="IPR002130">
    <property type="entry name" value="Cyclophilin-type_PPIase_dom"/>
</dbReference>
<accession>A0A2N2F4F7</accession>
<evidence type="ECO:0000313" key="7">
    <source>
        <dbReference type="Proteomes" id="UP000233417"/>
    </source>
</evidence>